<proteinExistence type="predicted"/>
<dbReference type="Proteomes" id="UP000095329">
    <property type="component" value="Unassembled WGS sequence"/>
</dbReference>
<keyword evidence="2" id="KW-1185">Reference proteome</keyword>
<accession>A0A1D3DUZ0</accession>
<dbReference type="RefSeq" id="WP_023588529.1">
    <property type="nucleotide sequence ID" value="NZ_ASHX02000001.1"/>
</dbReference>
<gene>
    <name evidence="1" type="ORF">J116_018340</name>
</gene>
<protein>
    <submittedName>
        <fullName evidence="1">Uncharacterized protein</fullName>
    </submittedName>
</protein>
<name>A0A1D3DUZ0_9ACTN</name>
<dbReference type="EMBL" id="ASHX02000001">
    <property type="protein sequence ID" value="OEJ96133.1"/>
    <property type="molecule type" value="Genomic_DNA"/>
</dbReference>
<dbReference type="AlphaFoldDB" id="A0A1D3DUZ0"/>
<evidence type="ECO:0000313" key="1">
    <source>
        <dbReference type="EMBL" id="OEJ96133.1"/>
    </source>
</evidence>
<sequence length="174" mass="19038">MTDMTPSAWWALLPAHARVEADGHVLRDARLLAVRAVWQAGRPLGLGLHEAQMVVHDRYVHHGDRVAFRPDPPLDVETLTALASGAPGRVVAVAAVWDGDTVHDWFVDLVAVTEGPAGERRLTTVYADRARRWLDGGAHAPRHPSAVVAERVGRQVAARLAVPFRFESPDEPAY</sequence>
<organism evidence="1 2">
    <name type="scientific">Streptomyces thermolilacinus SPC6</name>
    <dbReference type="NCBI Taxonomy" id="1306406"/>
    <lineage>
        <taxon>Bacteria</taxon>
        <taxon>Bacillati</taxon>
        <taxon>Actinomycetota</taxon>
        <taxon>Actinomycetes</taxon>
        <taxon>Kitasatosporales</taxon>
        <taxon>Streptomycetaceae</taxon>
        <taxon>Streptomyces</taxon>
    </lineage>
</organism>
<reference evidence="1 2" key="1">
    <citation type="journal article" date="2013" name="Genome Announc.">
        <title>Genome Sequence of Streptomyces violaceusniger Strain SPC6, a Halotolerant Streptomycete That Exhibits Rapid Growth and Development.</title>
        <authorList>
            <person name="Chen X."/>
            <person name="Zhang B."/>
            <person name="Zhang W."/>
            <person name="Wu X."/>
            <person name="Zhang M."/>
            <person name="Chen T."/>
            <person name="Liu G."/>
            <person name="Dyson P."/>
        </authorList>
    </citation>
    <scope>NUCLEOTIDE SEQUENCE [LARGE SCALE GENOMIC DNA]</scope>
    <source>
        <strain evidence="1 2">SPC6</strain>
    </source>
</reference>
<evidence type="ECO:0000313" key="2">
    <source>
        <dbReference type="Proteomes" id="UP000095329"/>
    </source>
</evidence>
<comment type="caution">
    <text evidence="1">The sequence shown here is derived from an EMBL/GenBank/DDBJ whole genome shotgun (WGS) entry which is preliminary data.</text>
</comment>
<dbReference type="eggNOG" id="ENOG503334K">
    <property type="taxonomic scope" value="Bacteria"/>
</dbReference>